<protein>
    <recommendedName>
        <fullName evidence="6">Raptor N-terminal CASPase-like domain-containing protein</fullName>
    </recommendedName>
</protein>
<dbReference type="PRINTS" id="PR01547">
    <property type="entry name" value="YEAST176DUF"/>
</dbReference>
<dbReference type="GO" id="GO:0071230">
    <property type="term" value="P:cellular response to amino acid stimulus"/>
    <property type="evidence" value="ECO:0007669"/>
    <property type="project" value="TreeGrafter"/>
</dbReference>
<comment type="similarity">
    <text evidence="1">Belongs to the WD repeat RAPTOR family.</text>
</comment>
<proteinExistence type="inferred from homology"/>
<dbReference type="VEuPathDB" id="FungiDB:YALI0_E06919g"/>
<dbReference type="KEGG" id="yli:2912420"/>
<dbReference type="GO" id="GO:0030874">
    <property type="term" value="C:nucleolar chromatin"/>
    <property type="evidence" value="ECO:0007669"/>
    <property type="project" value="EnsemblFungi"/>
</dbReference>
<evidence type="ECO:0000256" key="5">
    <source>
        <dbReference type="SAM" id="MobiDB-lite"/>
    </source>
</evidence>
<evidence type="ECO:0000256" key="3">
    <source>
        <dbReference type="ARBA" id="ARBA00022737"/>
    </source>
</evidence>
<feature type="region of interest" description="Disordered" evidence="5">
    <location>
        <begin position="801"/>
        <end position="840"/>
    </location>
</feature>
<dbReference type="InterPro" id="IPR016024">
    <property type="entry name" value="ARM-type_fold"/>
</dbReference>
<feature type="repeat" description="WD" evidence="4">
    <location>
        <begin position="1196"/>
        <end position="1218"/>
    </location>
</feature>
<dbReference type="VEuPathDB" id="FungiDB:YALI1_E08271g"/>
<feature type="compositionally biased region" description="Polar residues" evidence="5">
    <location>
        <begin position="1"/>
        <end position="13"/>
    </location>
</feature>
<dbReference type="GO" id="GO:0030674">
    <property type="term" value="F:protein-macromolecule adaptor activity"/>
    <property type="evidence" value="ECO:0007669"/>
    <property type="project" value="TreeGrafter"/>
</dbReference>
<dbReference type="eggNOG" id="KOG1517">
    <property type="taxonomic scope" value="Eukaryota"/>
</dbReference>
<dbReference type="FunFam" id="2.130.10.10:FF:001464">
    <property type="entry name" value="Ubiquitin-binding TORC1 subunit"/>
    <property type="match status" value="1"/>
</dbReference>
<dbReference type="Proteomes" id="UP000182444">
    <property type="component" value="Chromosome 1E"/>
</dbReference>
<dbReference type="GO" id="GO:0005886">
    <property type="term" value="C:plasma membrane"/>
    <property type="evidence" value="ECO:0007669"/>
    <property type="project" value="EnsemblFungi"/>
</dbReference>
<dbReference type="Gene3D" id="1.25.10.10">
    <property type="entry name" value="Leucine-rich Repeat Variant"/>
    <property type="match status" value="1"/>
</dbReference>
<dbReference type="RefSeq" id="XP_503648.3">
    <property type="nucleotide sequence ID" value="XM_503648.3"/>
</dbReference>
<dbReference type="SMART" id="SM00320">
    <property type="entry name" value="WD40"/>
    <property type="match status" value="6"/>
</dbReference>
<dbReference type="FunFam" id="1.25.10.10:FF:000947">
    <property type="entry name" value="Ubiquitin-binding TORC1 subunit"/>
    <property type="match status" value="1"/>
</dbReference>
<dbReference type="InterPro" id="IPR011989">
    <property type="entry name" value="ARM-like"/>
</dbReference>
<organism evidence="7 8">
    <name type="scientific">Yarrowia lipolytica</name>
    <name type="common">Candida lipolytica</name>
    <dbReference type="NCBI Taxonomy" id="4952"/>
    <lineage>
        <taxon>Eukaryota</taxon>
        <taxon>Fungi</taxon>
        <taxon>Dikarya</taxon>
        <taxon>Ascomycota</taxon>
        <taxon>Saccharomycotina</taxon>
        <taxon>Dipodascomycetes</taxon>
        <taxon>Dipodascales</taxon>
        <taxon>Dipodascales incertae sedis</taxon>
        <taxon>Yarrowia</taxon>
    </lineage>
</organism>
<dbReference type="PROSITE" id="PS00678">
    <property type="entry name" value="WD_REPEATS_1"/>
    <property type="match status" value="1"/>
</dbReference>
<dbReference type="InterPro" id="IPR036322">
    <property type="entry name" value="WD40_repeat_dom_sf"/>
</dbReference>
<evidence type="ECO:0000313" key="8">
    <source>
        <dbReference type="Proteomes" id="UP000182444"/>
    </source>
</evidence>
<dbReference type="GO" id="GO:0031931">
    <property type="term" value="C:TORC1 complex"/>
    <property type="evidence" value="ECO:0007669"/>
    <property type="project" value="EnsemblFungi"/>
</dbReference>
<dbReference type="GO" id="GO:0000329">
    <property type="term" value="C:fungal-type vacuole membrane"/>
    <property type="evidence" value="ECO:0007669"/>
    <property type="project" value="EnsemblFungi"/>
</dbReference>
<keyword evidence="3" id="KW-0677">Repeat</keyword>
<dbReference type="GO" id="GO:0031929">
    <property type="term" value="P:TOR signaling"/>
    <property type="evidence" value="ECO:0007669"/>
    <property type="project" value="InterPro"/>
</dbReference>
<dbReference type="InterPro" id="IPR019775">
    <property type="entry name" value="WD40_repeat_CS"/>
</dbReference>
<dbReference type="GO" id="GO:0010506">
    <property type="term" value="P:regulation of autophagy"/>
    <property type="evidence" value="ECO:0007669"/>
    <property type="project" value="TreeGrafter"/>
</dbReference>
<dbReference type="GO" id="GO:0031139">
    <property type="term" value="P:positive regulation of conjugation with cellular fusion"/>
    <property type="evidence" value="ECO:0007669"/>
    <property type="project" value="EnsemblFungi"/>
</dbReference>
<keyword evidence="2 4" id="KW-0853">WD repeat</keyword>
<feature type="domain" description="Raptor N-terminal CASPase-like" evidence="6">
    <location>
        <begin position="85"/>
        <end position="239"/>
    </location>
</feature>
<dbReference type="GeneID" id="2912420"/>
<dbReference type="SUPFAM" id="SSF50978">
    <property type="entry name" value="WD40 repeat-like"/>
    <property type="match status" value="1"/>
</dbReference>
<dbReference type="GO" id="GO:0009267">
    <property type="term" value="P:cellular response to starvation"/>
    <property type="evidence" value="ECO:0007669"/>
    <property type="project" value="EnsemblFungi"/>
</dbReference>
<dbReference type="GO" id="GO:0030307">
    <property type="term" value="P:positive regulation of cell growth"/>
    <property type="evidence" value="ECO:0007669"/>
    <property type="project" value="TreeGrafter"/>
</dbReference>
<dbReference type="Pfam" id="PF14538">
    <property type="entry name" value="Raptor_N"/>
    <property type="match status" value="1"/>
</dbReference>
<evidence type="ECO:0000256" key="4">
    <source>
        <dbReference type="PROSITE-ProRule" id="PRU00221"/>
    </source>
</evidence>
<dbReference type="InterPro" id="IPR015943">
    <property type="entry name" value="WD40/YVTN_repeat-like_dom_sf"/>
</dbReference>
<dbReference type="OMA" id="TEVCTND"/>
<dbReference type="EMBL" id="CP017557">
    <property type="protein sequence ID" value="AOW05061.1"/>
    <property type="molecule type" value="Genomic_DNA"/>
</dbReference>
<dbReference type="PANTHER" id="PTHR12848:SF16">
    <property type="entry name" value="REGULATORY-ASSOCIATED PROTEIN OF MTOR"/>
    <property type="match status" value="1"/>
</dbReference>
<dbReference type="InterPro" id="IPR004083">
    <property type="entry name" value="Raptor"/>
</dbReference>
<sequence length="1309" mass="146077">MNGSVTSVQSVHSPQRRMEEDETVKSTASKTYVRHGFDDDYASDAYMSMLAEIFYIYLDDKRHDTAGNPKRSSADGPPEWRMKDRQRTVSAAIVVCLNLGVDPPDVIKTDPCSRLEAWVDPQTISDSKKATEQIGKQLQMQYEVLSMRTRYKQSLDPNVEDIKRFCIGLRRGAKEERILFHYNGHGVPRPTASGEIWVFNRGYTQYIPVSLYDLQSWLGSPCIYVWDCHSAGNIVSNFKRFVQQRIKEDADAQAPNGVTSAASGNGNAYLDCIQLAACRADETLPMHPDLPADLFTSCLTSPIEIAVRWFVMKSPLAYGKKIKDLQIPGRITDRRTPLGELNWIFTAITDTIAWTLLPRDLFKKLFRQDLMVAALFRNFLLADRIMRVNSCHPVSDPPLPPTHSHPMWDAWDLAVDQCLTQLPALAAGQEYRHSQFFEEQLTAFEVWLRYNARSDNPPVQLPVVLQVLLSQVHRLRALILLSKFLDLGPWAVYSALSIGIFPYVLKLLQSPAKELKPVLVFIWARIMSVDHQSIQHELLKDNGYAYFIQILLPFEGFAVNNVNVHDHRAMCSFIIALFCHGFKQGQRVSMGADLLRVLVVYAAEPDSPLLRQWSCLCISQLWFDYLEGKWLGMKERVPQSLIVLLEDPVPEVRTACTVALTAFLGNGDADHISQDFKDVECELANAVLKLTDDASGIVRREAVVFFSRFVVQYQGQILVAAFATLEQEAAAVSQMNLNTSSNPATGTVFAAVWEAVLTFAEDPFTEVRDFARDVVDHVLFEMGQSPLGPRMEQLKRTMLQGAESKKQLPSVSNLIPSSESHHHAAGSPAPQSPAMAPLTPTASSTIQNAIAADRAASSPLNSLKRSVSKYLFGDNEPSGTAAQKTDSSVTTVPFGTGTIPVTPRYTSRAAGSRAQLPLKSGFFAWSTEFFQEPQMVPAEADCTGSQRYTERLWRKTRNERIISESVLQRDEAVKGKWDHSLGVLSNKTQPQKLVFAQFEPHLAVADDRDGVSIWNWAENKRLSRFCNANPAGTRITDVKYLNEDDVPMLLTASSEGCVRIYRHYESRQDVQLVSAWRALSGVGLQASSPVAVDWQQSRGTLLVGGPTRVVKVWDAPREMCMASIPARSSAPVTALTSDQVAGHMFVAGFADGALRLFDRRVDSRDAMVKIWKLSRGIRHSDKVLNVCMQRGGHRELVSGSADGVISTWDIRTDTPLRSWIAHTNGMKAMDVHEHAPVLVTGSQLVRTWDFDGHMTSVNKNHPGYMTLPNRVTSVNALSFHPHRLVMASNNVNDGTVMLRSCSGFLKSDF</sequence>
<dbReference type="PROSITE" id="PS50082">
    <property type="entry name" value="WD_REPEATS_2"/>
    <property type="match status" value="1"/>
</dbReference>
<gene>
    <name evidence="7" type="ORF">YALI1_E08271g</name>
</gene>
<accession>A0A1D8NHF8</accession>
<evidence type="ECO:0000313" key="7">
    <source>
        <dbReference type="EMBL" id="AOW05061.1"/>
    </source>
</evidence>
<dbReference type="SUPFAM" id="SSF48371">
    <property type="entry name" value="ARM repeat"/>
    <property type="match status" value="1"/>
</dbReference>
<dbReference type="GO" id="GO:0043130">
    <property type="term" value="F:ubiquitin binding"/>
    <property type="evidence" value="ECO:0007669"/>
    <property type="project" value="EnsemblFungi"/>
</dbReference>
<feature type="region of interest" description="Disordered" evidence="5">
    <location>
        <begin position="1"/>
        <end position="27"/>
    </location>
</feature>
<evidence type="ECO:0000259" key="6">
    <source>
        <dbReference type="SMART" id="SM01302"/>
    </source>
</evidence>
<feature type="compositionally biased region" description="Polar residues" evidence="5">
    <location>
        <begin position="807"/>
        <end position="818"/>
    </location>
</feature>
<dbReference type="InterPro" id="IPR029347">
    <property type="entry name" value="Raptor_N"/>
</dbReference>
<name>A0A1D8NHF8_YARLL</name>
<dbReference type="SMART" id="SM01302">
    <property type="entry name" value="Raptor_N"/>
    <property type="match status" value="1"/>
</dbReference>
<dbReference type="InterPro" id="IPR001680">
    <property type="entry name" value="WD40_rpt"/>
</dbReference>
<dbReference type="Gene3D" id="2.130.10.10">
    <property type="entry name" value="YVTN repeat-like/Quinoprotein amine dehydrogenase"/>
    <property type="match status" value="2"/>
</dbReference>
<evidence type="ECO:0000256" key="2">
    <source>
        <dbReference type="ARBA" id="ARBA00022574"/>
    </source>
</evidence>
<dbReference type="PANTHER" id="PTHR12848">
    <property type="entry name" value="REGULATORY-ASSOCIATED PROTEIN OF MTOR"/>
    <property type="match status" value="1"/>
</dbReference>
<evidence type="ECO:0000256" key="1">
    <source>
        <dbReference type="ARBA" id="ARBA00009257"/>
    </source>
</evidence>
<reference evidence="7 8" key="1">
    <citation type="journal article" date="2016" name="PLoS ONE">
        <title>Sequence Assembly of Yarrowia lipolytica Strain W29/CLIB89 Shows Transposable Element Diversity.</title>
        <authorList>
            <person name="Magnan C."/>
            <person name="Yu J."/>
            <person name="Chang I."/>
            <person name="Jahn E."/>
            <person name="Kanomata Y."/>
            <person name="Wu J."/>
            <person name="Zeller M."/>
            <person name="Oakes M."/>
            <person name="Baldi P."/>
            <person name="Sandmeyer S."/>
        </authorList>
    </citation>
    <scope>NUCLEOTIDE SEQUENCE [LARGE SCALE GENOMIC DNA]</scope>
    <source>
        <strain evidence="8">CLIB89(W29)</strain>
    </source>
</reference>